<dbReference type="GO" id="GO:0005829">
    <property type="term" value="C:cytosol"/>
    <property type="evidence" value="ECO:0007669"/>
    <property type="project" value="TreeGrafter"/>
</dbReference>
<dbReference type="GO" id="GO:0008972">
    <property type="term" value="F:phosphomethylpyrimidine kinase activity"/>
    <property type="evidence" value="ECO:0007669"/>
    <property type="project" value="InterPro"/>
</dbReference>
<keyword evidence="5 8" id="KW-0418">Kinase</keyword>
<dbReference type="AlphaFoldDB" id="A0A1H4DMZ8"/>
<proteinExistence type="predicted"/>
<dbReference type="NCBIfam" id="TIGR00097">
    <property type="entry name" value="HMP-P_kinase"/>
    <property type="match status" value="1"/>
</dbReference>
<reference evidence="8 9" key="1">
    <citation type="submission" date="2016-10" db="EMBL/GenBank/DDBJ databases">
        <authorList>
            <person name="de Groot N.N."/>
        </authorList>
    </citation>
    <scope>NUCLEOTIDE SEQUENCE [LARGE SCALE GENOMIC DNA]</scope>
    <source>
        <strain evidence="8 9">D31d</strain>
    </source>
</reference>
<dbReference type="EMBL" id="FNRF01000004">
    <property type="protein sequence ID" value="SEA74163.1"/>
    <property type="molecule type" value="Genomic_DNA"/>
</dbReference>
<dbReference type="GO" id="GO:0005524">
    <property type="term" value="F:ATP binding"/>
    <property type="evidence" value="ECO:0007669"/>
    <property type="project" value="UniProtKB-KW"/>
</dbReference>
<gene>
    <name evidence="8" type="ORF">SAMN05216462_2428</name>
</gene>
<evidence type="ECO:0000256" key="2">
    <source>
        <dbReference type="ARBA" id="ARBA00012135"/>
    </source>
</evidence>
<dbReference type="EC" id="2.7.1.49" evidence="2"/>
<feature type="domain" description="Pyridoxamine kinase/Phosphomethylpyrimidine kinase" evidence="7">
    <location>
        <begin position="11"/>
        <end position="262"/>
    </location>
</feature>
<keyword evidence="4" id="KW-0547">Nucleotide-binding</keyword>
<dbReference type="SUPFAM" id="SSF53613">
    <property type="entry name" value="Ribokinase-like"/>
    <property type="match status" value="1"/>
</dbReference>
<evidence type="ECO:0000313" key="9">
    <source>
        <dbReference type="Proteomes" id="UP000182257"/>
    </source>
</evidence>
<dbReference type="InterPro" id="IPR004399">
    <property type="entry name" value="HMP/HMP-P_kinase_dom"/>
</dbReference>
<dbReference type="InterPro" id="IPR013749">
    <property type="entry name" value="PM/HMP-P_kinase-1"/>
</dbReference>
<evidence type="ECO:0000313" key="8">
    <source>
        <dbReference type="EMBL" id="SEA74163.1"/>
    </source>
</evidence>
<evidence type="ECO:0000256" key="4">
    <source>
        <dbReference type="ARBA" id="ARBA00022741"/>
    </source>
</evidence>
<dbReference type="Gene3D" id="3.40.1190.20">
    <property type="match status" value="1"/>
</dbReference>
<evidence type="ECO:0000256" key="1">
    <source>
        <dbReference type="ARBA" id="ARBA00004948"/>
    </source>
</evidence>
<evidence type="ECO:0000256" key="5">
    <source>
        <dbReference type="ARBA" id="ARBA00022777"/>
    </source>
</evidence>
<dbReference type="OrthoDB" id="9810880at2"/>
<dbReference type="RefSeq" id="WP_074761745.1">
    <property type="nucleotide sequence ID" value="NZ_FNRF01000004.1"/>
</dbReference>
<evidence type="ECO:0000259" key="7">
    <source>
        <dbReference type="Pfam" id="PF08543"/>
    </source>
</evidence>
<keyword evidence="6" id="KW-0067">ATP-binding</keyword>
<protein>
    <recommendedName>
        <fullName evidence="2">hydroxymethylpyrimidine kinase</fullName>
        <ecNumber evidence="2">2.7.1.49</ecNumber>
    </recommendedName>
</protein>
<dbReference type="GO" id="GO:0008902">
    <property type="term" value="F:hydroxymethylpyrimidine kinase activity"/>
    <property type="evidence" value="ECO:0007669"/>
    <property type="project" value="UniProtKB-EC"/>
</dbReference>
<dbReference type="GO" id="GO:0009228">
    <property type="term" value="P:thiamine biosynthetic process"/>
    <property type="evidence" value="ECO:0007669"/>
    <property type="project" value="InterPro"/>
</dbReference>
<comment type="pathway">
    <text evidence="1">Cofactor biosynthesis; thiamine diphosphate biosynthesis.</text>
</comment>
<organism evidence="8 9">
    <name type="scientific">Xylanibacter ruminicola</name>
    <name type="common">Prevotella ruminicola</name>
    <dbReference type="NCBI Taxonomy" id="839"/>
    <lineage>
        <taxon>Bacteria</taxon>
        <taxon>Pseudomonadati</taxon>
        <taxon>Bacteroidota</taxon>
        <taxon>Bacteroidia</taxon>
        <taxon>Bacteroidales</taxon>
        <taxon>Prevotellaceae</taxon>
        <taxon>Xylanibacter</taxon>
    </lineage>
</organism>
<dbReference type="PANTHER" id="PTHR20858:SF17">
    <property type="entry name" value="HYDROXYMETHYLPYRIMIDINE_PHOSPHOMETHYLPYRIMIDINE KINASE THI20-RELATED"/>
    <property type="match status" value="1"/>
</dbReference>
<sequence>MEVVLSIAGSDPSAGAGIQQDLKTITAHGCYGATVITSVTAQNTLGVQAAMPVPPEVVGQQLRAVLSDLEPKAIKIGMLPDAEVAQVVADELRTYLAQHPVPVVYDPVMVSTSGYPLMAPEAIQLVVSKLFPLCTLITPNLPETNRLLQLIGKPIPSSFVQVAGETLSRYFGCAFLLKGGHADSPQMVDLLFECDGNVSTFATERIATSNLHGTGCTLSSAIASNLALGHQLPDAVGQAKQFITEAIRKSAAIRIGRGNGPLQMP</sequence>
<accession>A0A1H4DMZ8</accession>
<dbReference type="CDD" id="cd01169">
    <property type="entry name" value="HMPP_kinase"/>
    <property type="match status" value="1"/>
</dbReference>
<dbReference type="FunFam" id="3.40.1190.20:FF:000003">
    <property type="entry name" value="Phosphomethylpyrimidine kinase ThiD"/>
    <property type="match status" value="1"/>
</dbReference>
<dbReference type="Pfam" id="PF08543">
    <property type="entry name" value="Phos_pyr_kin"/>
    <property type="match status" value="1"/>
</dbReference>
<evidence type="ECO:0000256" key="3">
    <source>
        <dbReference type="ARBA" id="ARBA00022679"/>
    </source>
</evidence>
<dbReference type="PANTHER" id="PTHR20858">
    <property type="entry name" value="PHOSPHOMETHYLPYRIMIDINE KINASE"/>
    <property type="match status" value="1"/>
</dbReference>
<evidence type="ECO:0000256" key="6">
    <source>
        <dbReference type="ARBA" id="ARBA00022840"/>
    </source>
</evidence>
<keyword evidence="3" id="KW-0808">Transferase</keyword>
<dbReference type="Proteomes" id="UP000182257">
    <property type="component" value="Unassembled WGS sequence"/>
</dbReference>
<name>A0A1H4DMZ8_XYLRU</name>
<dbReference type="InterPro" id="IPR029056">
    <property type="entry name" value="Ribokinase-like"/>
</dbReference>